<feature type="transmembrane region" description="Helical" evidence="1">
    <location>
        <begin position="40"/>
        <end position="58"/>
    </location>
</feature>
<accession>A0A9W8ZV20</accession>
<sequence length="109" mass="12557">MESKDRPDYDWKLEISWTSSRSIPIKFIVNQGSQERLENLLVVVVQLGLFPWILLLVTPASKSGRFSRIKVHPHNMLPFTLKSLWHFSTFALCLAAIYNSLTDLPTLKD</sequence>
<keyword evidence="1" id="KW-0812">Transmembrane</keyword>
<evidence type="ECO:0000313" key="2">
    <source>
        <dbReference type="EMBL" id="KAJ4467690.1"/>
    </source>
</evidence>
<feature type="transmembrane region" description="Helical" evidence="1">
    <location>
        <begin position="79"/>
        <end position="98"/>
    </location>
</feature>
<reference evidence="2" key="2">
    <citation type="journal article" date="2023" name="Proc. Natl. Acad. Sci. U.S.A.">
        <title>A global phylogenomic analysis of the shiitake genus Lentinula.</title>
        <authorList>
            <person name="Sierra-Patev S."/>
            <person name="Min B."/>
            <person name="Naranjo-Ortiz M."/>
            <person name="Looney B."/>
            <person name="Konkel Z."/>
            <person name="Slot J.C."/>
            <person name="Sakamoto Y."/>
            <person name="Steenwyk J.L."/>
            <person name="Rokas A."/>
            <person name="Carro J."/>
            <person name="Camarero S."/>
            <person name="Ferreira P."/>
            <person name="Molpeceres G."/>
            <person name="Ruiz-Duenas F.J."/>
            <person name="Serrano A."/>
            <person name="Henrissat B."/>
            <person name="Drula E."/>
            <person name="Hughes K.W."/>
            <person name="Mata J.L."/>
            <person name="Ishikawa N.K."/>
            <person name="Vargas-Isla R."/>
            <person name="Ushijima S."/>
            <person name="Smith C.A."/>
            <person name="Donoghue J."/>
            <person name="Ahrendt S."/>
            <person name="Andreopoulos W."/>
            <person name="He G."/>
            <person name="LaButti K."/>
            <person name="Lipzen A."/>
            <person name="Ng V."/>
            <person name="Riley R."/>
            <person name="Sandor L."/>
            <person name="Barry K."/>
            <person name="Martinez A.T."/>
            <person name="Xiao Y."/>
            <person name="Gibbons J.G."/>
            <person name="Terashima K."/>
            <person name="Grigoriev I.V."/>
            <person name="Hibbett D."/>
        </authorList>
    </citation>
    <scope>NUCLEOTIDE SEQUENCE</scope>
    <source>
        <strain evidence="2">Sp2 HRB7682 ss15</strain>
    </source>
</reference>
<dbReference type="Proteomes" id="UP001150238">
    <property type="component" value="Unassembled WGS sequence"/>
</dbReference>
<keyword evidence="1" id="KW-0472">Membrane</keyword>
<organism evidence="2 3">
    <name type="scientific">Lentinula lateritia</name>
    <dbReference type="NCBI Taxonomy" id="40482"/>
    <lineage>
        <taxon>Eukaryota</taxon>
        <taxon>Fungi</taxon>
        <taxon>Dikarya</taxon>
        <taxon>Basidiomycota</taxon>
        <taxon>Agaricomycotina</taxon>
        <taxon>Agaricomycetes</taxon>
        <taxon>Agaricomycetidae</taxon>
        <taxon>Agaricales</taxon>
        <taxon>Marasmiineae</taxon>
        <taxon>Omphalotaceae</taxon>
        <taxon>Lentinula</taxon>
    </lineage>
</organism>
<evidence type="ECO:0000256" key="1">
    <source>
        <dbReference type="SAM" id="Phobius"/>
    </source>
</evidence>
<proteinExistence type="predicted"/>
<evidence type="ECO:0000313" key="3">
    <source>
        <dbReference type="Proteomes" id="UP001150238"/>
    </source>
</evidence>
<keyword evidence="1" id="KW-1133">Transmembrane helix</keyword>
<dbReference type="AlphaFoldDB" id="A0A9W8ZV20"/>
<protein>
    <submittedName>
        <fullName evidence="2">Uncharacterized protein</fullName>
    </submittedName>
</protein>
<comment type="caution">
    <text evidence="2">The sequence shown here is derived from an EMBL/GenBank/DDBJ whole genome shotgun (WGS) entry which is preliminary data.</text>
</comment>
<gene>
    <name evidence="2" type="ORF">C8J55DRAFT_525603</name>
</gene>
<name>A0A9W8ZV20_9AGAR</name>
<dbReference type="EMBL" id="JANVFS010000040">
    <property type="protein sequence ID" value="KAJ4467690.1"/>
    <property type="molecule type" value="Genomic_DNA"/>
</dbReference>
<reference evidence="2" key="1">
    <citation type="submission" date="2022-08" db="EMBL/GenBank/DDBJ databases">
        <authorList>
            <consortium name="DOE Joint Genome Institute"/>
            <person name="Min B."/>
            <person name="Riley R."/>
            <person name="Sierra-Patev S."/>
            <person name="Naranjo-Ortiz M."/>
            <person name="Looney B."/>
            <person name="Konkel Z."/>
            <person name="Slot J.C."/>
            <person name="Sakamoto Y."/>
            <person name="Steenwyk J.L."/>
            <person name="Rokas A."/>
            <person name="Carro J."/>
            <person name="Camarero S."/>
            <person name="Ferreira P."/>
            <person name="Molpeceres G."/>
            <person name="Ruiz-Duenas F.J."/>
            <person name="Serrano A."/>
            <person name="Henrissat B."/>
            <person name="Drula E."/>
            <person name="Hughes K.W."/>
            <person name="Mata J.L."/>
            <person name="Ishikawa N.K."/>
            <person name="Vargas-Isla R."/>
            <person name="Ushijima S."/>
            <person name="Smith C.A."/>
            <person name="Ahrendt S."/>
            <person name="Andreopoulos W."/>
            <person name="He G."/>
            <person name="Labutti K."/>
            <person name="Lipzen A."/>
            <person name="Ng V."/>
            <person name="Sandor L."/>
            <person name="Barry K."/>
            <person name="Martinez A.T."/>
            <person name="Xiao Y."/>
            <person name="Gibbons J.G."/>
            <person name="Terashima K."/>
            <person name="Hibbett D.S."/>
            <person name="Grigoriev I.V."/>
        </authorList>
    </citation>
    <scope>NUCLEOTIDE SEQUENCE</scope>
    <source>
        <strain evidence="2">Sp2 HRB7682 ss15</strain>
    </source>
</reference>